<feature type="transmembrane region" description="Helical" evidence="1">
    <location>
        <begin position="66"/>
        <end position="83"/>
    </location>
</feature>
<keyword evidence="1" id="KW-0472">Membrane</keyword>
<evidence type="ECO:0000313" key="2">
    <source>
        <dbReference type="EMBL" id="OQD42107.1"/>
    </source>
</evidence>
<accession>A0A1V6LPZ8</accession>
<feature type="transmembrane region" description="Helical" evidence="1">
    <location>
        <begin position="187"/>
        <end position="209"/>
    </location>
</feature>
<feature type="transmembrane region" description="Helical" evidence="1">
    <location>
        <begin position="120"/>
        <end position="141"/>
    </location>
</feature>
<feature type="transmembrane region" description="Helical" evidence="1">
    <location>
        <begin position="95"/>
        <end position="114"/>
    </location>
</feature>
<feature type="transmembrane region" description="Helical" evidence="1">
    <location>
        <begin position="153"/>
        <end position="175"/>
    </location>
</feature>
<dbReference type="AlphaFoldDB" id="A0A1V6LPZ8"/>
<proteinExistence type="predicted"/>
<feature type="transmembrane region" description="Helical" evidence="1">
    <location>
        <begin position="26"/>
        <end position="46"/>
    </location>
</feature>
<reference evidence="2 3" key="1">
    <citation type="submission" date="2016-12" db="EMBL/GenBank/DDBJ databases">
        <authorList>
            <person name="Song W.-J."/>
            <person name="Kurnit D.M."/>
        </authorList>
    </citation>
    <scope>NUCLEOTIDE SEQUENCE [LARGE SCALE GENOMIC DNA]</scope>
    <source>
        <strain evidence="2 3">HSG9</strain>
    </source>
</reference>
<keyword evidence="1" id="KW-0812">Transmembrane</keyword>
<dbReference type="RefSeq" id="WP_080319438.1">
    <property type="nucleotide sequence ID" value="NZ_MTBC01000008.1"/>
</dbReference>
<evidence type="ECO:0000313" key="3">
    <source>
        <dbReference type="Proteomes" id="UP000191680"/>
    </source>
</evidence>
<protein>
    <submittedName>
        <fullName evidence="2">Uncharacterized protein</fullName>
    </submittedName>
</protein>
<keyword evidence="1" id="KW-1133">Transmembrane helix</keyword>
<evidence type="ECO:0000256" key="1">
    <source>
        <dbReference type="SAM" id="Phobius"/>
    </source>
</evidence>
<gene>
    <name evidence="2" type="ORF">BUL40_11820</name>
</gene>
<dbReference type="EMBL" id="MTBC01000008">
    <property type="protein sequence ID" value="OQD42107.1"/>
    <property type="molecule type" value="Genomic_DNA"/>
</dbReference>
<dbReference type="Proteomes" id="UP000191680">
    <property type="component" value="Unassembled WGS sequence"/>
</dbReference>
<comment type="caution">
    <text evidence="2">The sequence shown here is derived from an EMBL/GenBank/DDBJ whole genome shotgun (WGS) entry which is preliminary data.</text>
</comment>
<sequence>MYILFFYLLALICSLLRYRSFTDTPLAYFPLLIAYTLFNELLGFLVSEFPEFSFVDQKQYANHNTIIYTIYSVIFHLYVFWVYKKVLAQDKHKMIAKAFFLMIIPIYLISNWFQDILHENFYVAKTLSSLFTIIIVLLHLRQLETTAKSPKKINLMFWFGLGMLLINLYMPIFMLVGNLWTEWYYTLHLRTVLFVIVATMYCLFSYGFLIHKRWAFN</sequence>
<dbReference type="OrthoDB" id="1435288at2"/>
<name>A0A1V6LPZ8_9FLAO</name>
<organism evidence="2 3">
    <name type="scientific">Croceivirga radicis</name>
    <dbReference type="NCBI Taxonomy" id="1929488"/>
    <lineage>
        <taxon>Bacteria</taxon>
        <taxon>Pseudomonadati</taxon>
        <taxon>Bacteroidota</taxon>
        <taxon>Flavobacteriia</taxon>
        <taxon>Flavobacteriales</taxon>
        <taxon>Flavobacteriaceae</taxon>
        <taxon>Croceivirga</taxon>
    </lineage>
</organism>
<keyword evidence="3" id="KW-1185">Reference proteome</keyword>